<evidence type="ECO:0000313" key="3">
    <source>
        <dbReference type="RefSeq" id="XP_008591155.1"/>
    </source>
</evidence>
<sequence>MDESLRASVPGVGVGGSSVKLVGGVWKKAVSRVFQHLGRNSGAFLVPAPGAAGAESSGFHAAPGLARSGSRGHSPGAPCRIPGSGPRRRAPPGSVPTASLPGCRALWFARAAGPLLGVSLRACADSSPSLQDNSFSSSAVTECEEERLSLHEDQTDCSSLRDESNKENYPGGAAVVEEHGAAQHVDRTVLVDGVLRAGMGNFKSRKPKAILKADSGRSRGESQEAEQVVPSQSECQGRAGTPAYESPQNNAFRCQETVRLQPRIDQRAAVWPKDALETQQDLNE</sequence>
<evidence type="ECO:0000256" key="1">
    <source>
        <dbReference type="SAM" id="MobiDB-lite"/>
    </source>
</evidence>
<name>A0ABM0SE64_GALVR</name>
<feature type="region of interest" description="Disordered" evidence="1">
    <location>
        <begin position="212"/>
        <end position="250"/>
    </location>
</feature>
<feature type="non-terminal residue" evidence="3">
    <location>
        <position position="284"/>
    </location>
</feature>
<accession>A0ABM0SE64</accession>
<gene>
    <name evidence="3" type="primary">LOC103608503</name>
</gene>
<feature type="region of interest" description="Disordered" evidence="1">
    <location>
        <begin position="56"/>
        <end position="96"/>
    </location>
</feature>
<evidence type="ECO:0000313" key="2">
    <source>
        <dbReference type="Proteomes" id="UP000694923"/>
    </source>
</evidence>
<reference evidence="3" key="1">
    <citation type="submission" date="2025-08" db="UniProtKB">
        <authorList>
            <consortium name="RefSeq"/>
        </authorList>
    </citation>
    <scope>IDENTIFICATION</scope>
</reference>
<proteinExistence type="predicted"/>
<dbReference type="GeneID" id="103608503"/>
<keyword evidence="2" id="KW-1185">Reference proteome</keyword>
<organism evidence="2 3">
    <name type="scientific">Galeopterus variegatus</name>
    <name type="common">Malayan flying lemur</name>
    <name type="synonym">Cynocephalus variegatus</name>
    <dbReference type="NCBI Taxonomy" id="482537"/>
    <lineage>
        <taxon>Eukaryota</taxon>
        <taxon>Metazoa</taxon>
        <taxon>Chordata</taxon>
        <taxon>Craniata</taxon>
        <taxon>Vertebrata</taxon>
        <taxon>Euteleostomi</taxon>
        <taxon>Mammalia</taxon>
        <taxon>Eutheria</taxon>
        <taxon>Euarchontoglires</taxon>
        <taxon>Dermoptera</taxon>
        <taxon>Cynocephalidae</taxon>
        <taxon>Galeopterus</taxon>
    </lineage>
</organism>
<dbReference type="RefSeq" id="XP_008591155.1">
    <property type="nucleotide sequence ID" value="XM_008592933.1"/>
</dbReference>
<dbReference type="Proteomes" id="UP000694923">
    <property type="component" value="Unplaced"/>
</dbReference>
<protein>
    <submittedName>
        <fullName evidence="3">Protein FAM13C-like</fullName>
    </submittedName>
</protein>